<organism evidence="1 2">
    <name type="scientific">Trichoderma asperellum (strain ATCC 204424 / CBS 433.97 / NBRC 101777)</name>
    <dbReference type="NCBI Taxonomy" id="1042311"/>
    <lineage>
        <taxon>Eukaryota</taxon>
        <taxon>Fungi</taxon>
        <taxon>Dikarya</taxon>
        <taxon>Ascomycota</taxon>
        <taxon>Pezizomycotina</taxon>
        <taxon>Sordariomycetes</taxon>
        <taxon>Hypocreomycetidae</taxon>
        <taxon>Hypocreales</taxon>
        <taxon>Hypocreaceae</taxon>
        <taxon>Trichoderma</taxon>
    </lineage>
</organism>
<evidence type="ECO:0000313" key="2">
    <source>
        <dbReference type="Proteomes" id="UP000240493"/>
    </source>
</evidence>
<keyword evidence="2" id="KW-1185">Reference proteome</keyword>
<proteinExistence type="predicted"/>
<sequence>MKPGHDSRYWEIQNSTWLAARAAALLFLLPLSWPQSEIEKHMTFDTKIHIVRGIQRSCEYSKSVAKGMPQSGPVSTNLTLDMKHLKQEGVGGVAVLL</sequence>
<gene>
    <name evidence="1" type="ORF">M441DRAFT_56242</name>
</gene>
<reference evidence="1 2" key="1">
    <citation type="submission" date="2016-07" db="EMBL/GenBank/DDBJ databases">
        <title>Multiple horizontal gene transfer events from other fungi enriched the ability of initially mycotrophic Trichoderma (Ascomycota) to feed on dead plant biomass.</title>
        <authorList>
            <consortium name="DOE Joint Genome Institute"/>
            <person name="Aerts A."/>
            <person name="Atanasova L."/>
            <person name="Chenthamara K."/>
            <person name="Zhang J."/>
            <person name="Grujic M."/>
            <person name="Henrissat B."/>
            <person name="Kuo A."/>
            <person name="Salamov A."/>
            <person name="Lipzen A."/>
            <person name="Labutti K."/>
            <person name="Barry K."/>
            <person name="Miao Y."/>
            <person name="Rahimi M.J."/>
            <person name="Shen Q."/>
            <person name="Grigoriev I.V."/>
            <person name="Kubicek C.P."/>
            <person name="Druzhinina I.S."/>
        </authorList>
    </citation>
    <scope>NUCLEOTIDE SEQUENCE [LARGE SCALE GENOMIC DNA]</scope>
    <source>
        <strain evidence="1 2">CBS 433.97</strain>
    </source>
</reference>
<dbReference type="Proteomes" id="UP000240493">
    <property type="component" value="Unassembled WGS sequence"/>
</dbReference>
<evidence type="ECO:0000313" key="1">
    <source>
        <dbReference type="EMBL" id="PTB43208.1"/>
    </source>
</evidence>
<dbReference type="AlphaFoldDB" id="A0A2T3ZEH2"/>
<accession>A0A2T3ZEH2</accession>
<name>A0A2T3ZEH2_TRIA4</name>
<dbReference type="EMBL" id="KZ679259">
    <property type="protein sequence ID" value="PTB43208.1"/>
    <property type="molecule type" value="Genomic_DNA"/>
</dbReference>
<protein>
    <submittedName>
        <fullName evidence="1">Uncharacterized protein</fullName>
    </submittedName>
</protein>